<dbReference type="GO" id="GO:0009253">
    <property type="term" value="P:peptidoglycan catabolic process"/>
    <property type="evidence" value="ECO:0007669"/>
    <property type="project" value="InterPro"/>
</dbReference>
<evidence type="ECO:0000313" key="9">
    <source>
        <dbReference type="Proteomes" id="UP000225833"/>
    </source>
</evidence>
<dbReference type="SUPFAM" id="SSF53955">
    <property type="entry name" value="Lysozyme-like"/>
    <property type="match status" value="1"/>
</dbReference>
<dbReference type="InterPro" id="IPR023346">
    <property type="entry name" value="Lysozyme-like_dom_sf"/>
</dbReference>
<evidence type="ECO:0000256" key="6">
    <source>
        <dbReference type="ARBA" id="ARBA00023295"/>
    </source>
</evidence>
<dbReference type="PANTHER" id="PTHR38107:SF3">
    <property type="entry name" value="LYSOZYME RRRD-RELATED"/>
    <property type="match status" value="1"/>
</dbReference>
<dbReference type="RefSeq" id="WP_099136637.1">
    <property type="nucleotide sequence ID" value="NZ_CAWNNJ010000079.1"/>
</dbReference>
<proteinExistence type="inferred from homology"/>
<evidence type="ECO:0000313" key="8">
    <source>
        <dbReference type="EMBL" id="PHM25768.1"/>
    </source>
</evidence>
<dbReference type="InterPro" id="IPR002196">
    <property type="entry name" value="Glyco_hydro_24"/>
</dbReference>
<protein>
    <recommendedName>
        <fullName evidence="7">Lysozyme</fullName>
        <ecNumber evidence="7">3.2.1.17</ecNumber>
    </recommendedName>
</protein>
<dbReference type="AlphaFoldDB" id="A0A2D0IV59"/>
<reference evidence="8 9" key="1">
    <citation type="journal article" date="2017" name="Nat. Microbiol.">
        <title>Natural product diversity associated with the nematode symbionts Photorhabdus and Xenorhabdus.</title>
        <authorList>
            <person name="Tobias N.J."/>
            <person name="Wolff H."/>
            <person name="Djahanschiri B."/>
            <person name="Grundmann F."/>
            <person name="Kronenwerth M."/>
            <person name="Shi Y.M."/>
            <person name="Simonyi S."/>
            <person name="Grun P."/>
            <person name="Shapiro-Ilan D."/>
            <person name="Pidot S.J."/>
            <person name="Stinear T.P."/>
            <person name="Ebersberger I."/>
            <person name="Bode H.B."/>
        </authorList>
    </citation>
    <scope>NUCLEOTIDE SEQUENCE [LARGE SCALE GENOMIC DNA]</scope>
    <source>
        <strain evidence="8 9">DSM 16342</strain>
    </source>
</reference>
<keyword evidence="3 7" id="KW-0081">Bacteriolytic enzyme</keyword>
<dbReference type="InterPro" id="IPR023347">
    <property type="entry name" value="Lysozyme_dom_sf"/>
</dbReference>
<evidence type="ECO:0000256" key="5">
    <source>
        <dbReference type="ARBA" id="ARBA00023200"/>
    </source>
</evidence>
<dbReference type="HAMAP" id="MF_04110">
    <property type="entry name" value="ENDOLYSIN_T4"/>
    <property type="match status" value="1"/>
</dbReference>
<organism evidence="8 9">
    <name type="scientific">Xenorhabdus budapestensis</name>
    <dbReference type="NCBI Taxonomy" id="290110"/>
    <lineage>
        <taxon>Bacteria</taxon>
        <taxon>Pseudomonadati</taxon>
        <taxon>Pseudomonadota</taxon>
        <taxon>Gammaproteobacteria</taxon>
        <taxon>Enterobacterales</taxon>
        <taxon>Morganellaceae</taxon>
        <taxon>Xenorhabdus</taxon>
    </lineage>
</organism>
<gene>
    <name evidence="8" type="ORF">Xbud_02836</name>
</gene>
<evidence type="ECO:0000256" key="2">
    <source>
        <dbReference type="ARBA" id="ARBA00022529"/>
    </source>
</evidence>
<accession>A0A2D0IV59</accession>
<evidence type="ECO:0000256" key="3">
    <source>
        <dbReference type="ARBA" id="ARBA00022638"/>
    </source>
</evidence>
<dbReference type="InterPro" id="IPR033907">
    <property type="entry name" value="Endolysin_autolysin"/>
</dbReference>
<dbReference type="Gene3D" id="1.10.530.40">
    <property type="match status" value="1"/>
</dbReference>
<evidence type="ECO:0000256" key="4">
    <source>
        <dbReference type="ARBA" id="ARBA00022801"/>
    </source>
</evidence>
<dbReference type="GO" id="GO:0003796">
    <property type="term" value="F:lysozyme activity"/>
    <property type="evidence" value="ECO:0007669"/>
    <property type="project" value="UniProtKB-EC"/>
</dbReference>
<dbReference type="EMBL" id="NIBS01000017">
    <property type="protein sequence ID" value="PHM25768.1"/>
    <property type="molecule type" value="Genomic_DNA"/>
</dbReference>
<evidence type="ECO:0000256" key="7">
    <source>
        <dbReference type="RuleBase" id="RU003788"/>
    </source>
</evidence>
<name>A0A2D0IV59_XENBU</name>
<keyword evidence="2 7" id="KW-0929">Antimicrobial</keyword>
<dbReference type="InterPro" id="IPR034690">
    <property type="entry name" value="Endolysin_T4_type"/>
</dbReference>
<dbReference type="InterPro" id="IPR051018">
    <property type="entry name" value="Bacteriophage_GH24"/>
</dbReference>
<keyword evidence="5" id="KW-1035">Host cytoplasm</keyword>
<evidence type="ECO:0000256" key="1">
    <source>
        <dbReference type="ARBA" id="ARBA00000632"/>
    </source>
</evidence>
<dbReference type="PANTHER" id="PTHR38107">
    <property type="match status" value="1"/>
</dbReference>
<comment type="caution">
    <text evidence="8">The sequence shown here is derived from an EMBL/GenBank/DDBJ whole genome shotgun (WGS) entry which is preliminary data.</text>
</comment>
<dbReference type="CDD" id="cd00737">
    <property type="entry name" value="lyz_endolysin_autolysin"/>
    <property type="match status" value="1"/>
</dbReference>
<dbReference type="EC" id="3.2.1.17" evidence="7"/>
<dbReference type="OrthoDB" id="8141296at2"/>
<dbReference type="GO" id="GO:0016998">
    <property type="term" value="P:cell wall macromolecule catabolic process"/>
    <property type="evidence" value="ECO:0007669"/>
    <property type="project" value="InterPro"/>
</dbReference>
<dbReference type="GO" id="GO:0042742">
    <property type="term" value="P:defense response to bacterium"/>
    <property type="evidence" value="ECO:0007669"/>
    <property type="project" value="UniProtKB-KW"/>
</dbReference>
<keyword evidence="6 7" id="KW-0326">Glycosidase</keyword>
<comment type="similarity">
    <text evidence="7">Belongs to the glycosyl hydrolase 24 family.</text>
</comment>
<dbReference type="Proteomes" id="UP000225833">
    <property type="component" value="Unassembled WGS sequence"/>
</dbReference>
<dbReference type="Pfam" id="PF00959">
    <property type="entry name" value="Phage_lysozyme"/>
    <property type="match status" value="1"/>
</dbReference>
<keyword evidence="4 7" id="KW-0378">Hydrolase</keyword>
<sequence length="144" mass="16040">MEISDKGLECIKQYEGLKRKAYPDPATGGVPWTIGYGHIKGVKKGDVITEQQAEAFLHDDLQPIYITLKQWVKVPLSQSQFDALCSFIFNCGCGNFSGSTLLKKLNQGDYSGAAAEFSRWNKVAGKVMRGLDNRRASERQMFLS</sequence>
<dbReference type="GO" id="GO:0031640">
    <property type="term" value="P:killing of cells of another organism"/>
    <property type="evidence" value="ECO:0007669"/>
    <property type="project" value="UniProtKB-KW"/>
</dbReference>
<comment type="catalytic activity">
    <reaction evidence="1 7">
        <text>Hydrolysis of (1-&gt;4)-beta-linkages between N-acetylmuramic acid and N-acetyl-D-glucosamine residues in a peptidoglycan and between N-acetyl-D-glucosamine residues in chitodextrins.</text>
        <dbReference type="EC" id="3.2.1.17"/>
    </reaction>
</comment>